<feature type="compositionally biased region" description="Polar residues" evidence="1">
    <location>
        <begin position="151"/>
        <end position="166"/>
    </location>
</feature>
<feature type="region of interest" description="Disordered" evidence="1">
    <location>
        <begin position="1"/>
        <end position="33"/>
    </location>
</feature>
<organism evidence="2 3">
    <name type="scientific">Senna tora</name>
    <dbReference type="NCBI Taxonomy" id="362788"/>
    <lineage>
        <taxon>Eukaryota</taxon>
        <taxon>Viridiplantae</taxon>
        <taxon>Streptophyta</taxon>
        <taxon>Embryophyta</taxon>
        <taxon>Tracheophyta</taxon>
        <taxon>Spermatophyta</taxon>
        <taxon>Magnoliopsida</taxon>
        <taxon>eudicotyledons</taxon>
        <taxon>Gunneridae</taxon>
        <taxon>Pentapetalae</taxon>
        <taxon>rosids</taxon>
        <taxon>fabids</taxon>
        <taxon>Fabales</taxon>
        <taxon>Fabaceae</taxon>
        <taxon>Caesalpinioideae</taxon>
        <taxon>Cassia clade</taxon>
        <taxon>Senna</taxon>
    </lineage>
</organism>
<evidence type="ECO:0000256" key="1">
    <source>
        <dbReference type="SAM" id="MobiDB-lite"/>
    </source>
</evidence>
<reference evidence="2" key="1">
    <citation type="submission" date="2020-09" db="EMBL/GenBank/DDBJ databases">
        <title>Genome-Enabled Discovery of Anthraquinone Biosynthesis in Senna tora.</title>
        <authorList>
            <person name="Kang S.-H."/>
            <person name="Pandey R.P."/>
            <person name="Lee C.-M."/>
            <person name="Sim J.-S."/>
            <person name="Jeong J.-T."/>
            <person name="Choi B.-S."/>
            <person name="Jung M."/>
            <person name="Ginzburg D."/>
            <person name="Zhao K."/>
            <person name="Won S.Y."/>
            <person name="Oh T.-J."/>
            <person name="Yu Y."/>
            <person name="Kim N.-H."/>
            <person name="Lee O.R."/>
            <person name="Lee T.-H."/>
            <person name="Bashyal P."/>
            <person name="Kim T.-S."/>
            <person name="Lee W.-H."/>
            <person name="Kawkins C."/>
            <person name="Kim C.-K."/>
            <person name="Kim J.S."/>
            <person name="Ahn B.O."/>
            <person name="Rhee S.Y."/>
            <person name="Sohng J.K."/>
        </authorList>
    </citation>
    <scope>NUCLEOTIDE SEQUENCE</scope>
    <source>
        <tissue evidence="2">Leaf</tissue>
    </source>
</reference>
<gene>
    <name evidence="2" type="ORF">G2W53_002064</name>
</gene>
<accession>A0A835CK02</accession>
<proteinExistence type="predicted"/>
<evidence type="ECO:0000313" key="2">
    <source>
        <dbReference type="EMBL" id="KAF7845159.1"/>
    </source>
</evidence>
<dbReference type="AlphaFoldDB" id="A0A835CK02"/>
<keyword evidence="3" id="KW-1185">Reference proteome</keyword>
<dbReference type="EMBL" id="JAAIUW010000001">
    <property type="protein sequence ID" value="KAF7845159.1"/>
    <property type="molecule type" value="Genomic_DNA"/>
</dbReference>
<protein>
    <submittedName>
        <fullName evidence="2">Transposon, En/Spm-like protein</fullName>
    </submittedName>
</protein>
<evidence type="ECO:0000313" key="3">
    <source>
        <dbReference type="Proteomes" id="UP000634136"/>
    </source>
</evidence>
<dbReference type="Proteomes" id="UP000634136">
    <property type="component" value="Unassembled WGS sequence"/>
</dbReference>
<comment type="caution">
    <text evidence="2">The sequence shown here is derived from an EMBL/GenBank/DDBJ whole genome shotgun (WGS) entry which is preliminary data.</text>
</comment>
<sequence length="166" mass="18742">MFHGEPLDTPNLNPKIEVAEVSEPPKYDAKNSYATTEKPLYESCKKQPPLSAVSKLLKIKSEFNLSENCYNRVLQFVKELLPNEANFPNESSKTPEETLKHFEKTKRVDTSSQPFLMTTRKKKKTENCVAVEVRQTATRETSENNLKDNISDTSNTGVNTTNNLGS</sequence>
<feature type="region of interest" description="Disordered" evidence="1">
    <location>
        <begin position="136"/>
        <end position="166"/>
    </location>
</feature>
<feature type="compositionally biased region" description="Basic and acidic residues" evidence="1">
    <location>
        <begin position="140"/>
        <end position="150"/>
    </location>
</feature>
<name>A0A835CK02_9FABA</name>
<dbReference type="OrthoDB" id="1411153at2759"/>